<accession>A0A8J7QJB9</accession>
<protein>
    <submittedName>
        <fullName evidence="1">Uncharacterized protein</fullName>
    </submittedName>
</protein>
<keyword evidence="2" id="KW-1185">Reference proteome</keyword>
<evidence type="ECO:0000313" key="2">
    <source>
        <dbReference type="Proteomes" id="UP000664417"/>
    </source>
</evidence>
<dbReference type="Proteomes" id="UP000664417">
    <property type="component" value="Unassembled WGS sequence"/>
</dbReference>
<evidence type="ECO:0000313" key="1">
    <source>
        <dbReference type="EMBL" id="MBO1323475.1"/>
    </source>
</evidence>
<dbReference type="RefSeq" id="WP_207863628.1">
    <property type="nucleotide sequence ID" value="NZ_JAFREP010000074.1"/>
</dbReference>
<proteinExistence type="predicted"/>
<dbReference type="EMBL" id="JAFREP010000074">
    <property type="protein sequence ID" value="MBO1323475.1"/>
    <property type="molecule type" value="Genomic_DNA"/>
</dbReference>
<comment type="caution">
    <text evidence="1">The sequence shown here is derived from an EMBL/GenBank/DDBJ whole genome shotgun (WGS) entry which is preliminary data.</text>
</comment>
<organism evidence="1 2">
    <name type="scientific">Acanthopleuribacter pedis</name>
    <dbReference type="NCBI Taxonomy" id="442870"/>
    <lineage>
        <taxon>Bacteria</taxon>
        <taxon>Pseudomonadati</taxon>
        <taxon>Acidobacteriota</taxon>
        <taxon>Holophagae</taxon>
        <taxon>Acanthopleuribacterales</taxon>
        <taxon>Acanthopleuribacteraceae</taxon>
        <taxon>Acanthopleuribacter</taxon>
    </lineage>
</organism>
<name>A0A8J7QJB9_9BACT</name>
<dbReference type="AlphaFoldDB" id="A0A8J7QJB9"/>
<gene>
    <name evidence="1" type="ORF">J3U88_33720</name>
</gene>
<reference evidence="1" key="1">
    <citation type="submission" date="2021-03" db="EMBL/GenBank/DDBJ databases">
        <authorList>
            <person name="Wang G."/>
        </authorList>
    </citation>
    <scope>NUCLEOTIDE SEQUENCE</scope>
    <source>
        <strain evidence="1">KCTC 12899</strain>
    </source>
</reference>
<sequence length="273" mass="31451">MKEVDDVVRKLTEVLSVNKFNWWDVARQLTVIRDRNLWRQSESDSWTSWIKELASNTNRHHEGYFKMIGAYNYYANLVDRGGPITSICETQLSKDCVMAVKGIARGNVSTGRRLLLDVSLGRYGRRHLKLLNQAIGREWEREKIRMALFVGEVACLIEKSKPFQDERRHQFFGRTHVSKTVVFDCVEISRGEGAKNFHGVIVRRPGEALDQNLLADAANYVDYLWLASNAKEQEEGSFGLLRFDLESTDISIERTPLELKRPNKKVRTAMCVL</sequence>